<organism evidence="1 2">
    <name type="scientific">Candidula unifasciata</name>
    <dbReference type="NCBI Taxonomy" id="100452"/>
    <lineage>
        <taxon>Eukaryota</taxon>
        <taxon>Metazoa</taxon>
        <taxon>Spiralia</taxon>
        <taxon>Lophotrochozoa</taxon>
        <taxon>Mollusca</taxon>
        <taxon>Gastropoda</taxon>
        <taxon>Heterobranchia</taxon>
        <taxon>Euthyneura</taxon>
        <taxon>Panpulmonata</taxon>
        <taxon>Eupulmonata</taxon>
        <taxon>Stylommatophora</taxon>
        <taxon>Helicina</taxon>
        <taxon>Helicoidea</taxon>
        <taxon>Geomitridae</taxon>
        <taxon>Candidula</taxon>
    </lineage>
</organism>
<dbReference type="Proteomes" id="UP000678393">
    <property type="component" value="Unassembled WGS sequence"/>
</dbReference>
<proteinExistence type="predicted"/>
<gene>
    <name evidence="1" type="ORF">CUNI_LOCUS22335</name>
</gene>
<sequence length="550" mass="62539">MSCSHLLFKVHLLFRIRTEGSSGVTLIRGGKPGFKNYESASHVSSSAFSIHDHSNYDRTIGQGEFGVVLNGVPFRTRHNDYKLVMASRHSMEYHDVEDIPFPGVPPEVINKSTLEEQIVEMREWFRAFHNQDRGIRDYTQYFKPVLCYLEGAWTLDESIQEPFASDRHSLDATSWMELHKRYRFFALSGAKSRQENNAFLPREIVSVNITTGELQFAQWNYRILCSPVEFDIPLSHFHQEDDLTFRVRTNHSLAGTEWTRAARFKLYDTTRKGNGQLLDDIFSSIPGKNNHGGNLSLTVFGEHMYDPAYTDSEVLLNSAYYHRSYKTIQPGAGGGEFAELGFNDGNLWTAMTTQSRVAPFEAEECNFVERKSVRHCQDGHLRVSYAIPLEVIYLSPLLSWNPYNLVLHNDKRDPADTVRDEMLVLDPEGKVRRVTASGTRIFLPEIPGVGKIKIRMRYPIAPVYGVGSSVWKELNALKDKLLGSTGSQPSSVVFQMSPTNVDPPDDHTHKFTVAYQDFSHLLAGQKINVTTEETQGHTHNLTIEFVPQKK</sequence>
<keyword evidence="2" id="KW-1185">Reference proteome</keyword>
<dbReference type="AlphaFoldDB" id="A0A8S4A4R9"/>
<accession>A0A8S4A4R9</accession>
<reference evidence="1" key="1">
    <citation type="submission" date="2021-04" db="EMBL/GenBank/DDBJ databases">
        <authorList>
            <consortium name="Molecular Ecology Group"/>
        </authorList>
    </citation>
    <scope>NUCLEOTIDE SEQUENCE</scope>
</reference>
<feature type="non-terminal residue" evidence="1">
    <location>
        <position position="550"/>
    </location>
</feature>
<comment type="caution">
    <text evidence="1">The sequence shown here is derived from an EMBL/GenBank/DDBJ whole genome shotgun (WGS) entry which is preliminary data.</text>
</comment>
<dbReference type="OrthoDB" id="6059742at2759"/>
<dbReference type="EMBL" id="CAJHNH020008570">
    <property type="protein sequence ID" value="CAG5136777.1"/>
    <property type="molecule type" value="Genomic_DNA"/>
</dbReference>
<protein>
    <submittedName>
        <fullName evidence="1">Uncharacterized protein</fullName>
    </submittedName>
</protein>
<evidence type="ECO:0000313" key="1">
    <source>
        <dbReference type="EMBL" id="CAG5136777.1"/>
    </source>
</evidence>
<name>A0A8S4A4R9_9EUPU</name>
<evidence type="ECO:0000313" key="2">
    <source>
        <dbReference type="Proteomes" id="UP000678393"/>
    </source>
</evidence>